<feature type="non-terminal residue" evidence="2">
    <location>
        <position position="62"/>
    </location>
</feature>
<evidence type="ECO:0000256" key="1">
    <source>
        <dbReference type="SAM" id="MobiDB-lite"/>
    </source>
</evidence>
<evidence type="ECO:0000313" key="2">
    <source>
        <dbReference type="EMBL" id="KAK3606053.1"/>
    </source>
</evidence>
<organism evidence="2 3">
    <name type="scientific">Potamilus streckersoni</name>
    <dbReference type="NCBI Taxonomy" id="2493646"/>
    <lineage>
        <taxon>Eukaryota</taxon>
        <taxon>Metazoa</taxon>
        <taxon>Spiralia</taxon>
        <taxon>Lophotrochozoa</taxon>
        <taxon>Mollusca</taxon>
        <taxon>Bivalvia</taxon>
        <taxon>Autobranchia</taxon>
        <taxon>Heteroconchia</taxon>
        <taxon>Palaeoheterodonta</taxon>
        <taxon>Unionida</taxon>
        <taxon>Unionoidea</taxon>
        <taxon>Unionidae</taxon>
        <taxon>Ambleminae</taxon>
        <taxon>Lampsilini</taxon>
        <taxon>Potamilus</taxon>
    </lineage>
</organism>
<accession>A0AAE0TA77</accession>
<dbReference type="Proteomes" id="UP001195483">
    <property type="component" value="Unassembled WGS sequence"/>
</dbReference>
<reference evidence="2" key="3">
    <citation type="submission" date="2023-05" db="EMBL/GenBank/DDBJ databases">
        <authorList>
            <person name="Smith C.H."/>
        </authorList>
    </citation>
    <scope>NUCLEOTIDE SEQUENCE</scope>
    <source>
        <strain evidence="2">CHS0354</strain>
        <tissue evidence="2">Mantle</tissue>
    </source>
</reference>
<keyword evidence="3" id="KW-1185">Reference proteome</keyword>
<dbReference type="EMBL" id="JAEAOA010000444">
    <property type="protein sequence ID" value="KAK3606053.1"/>
    <property type="molecule type" value="Genomic_DNA"/>
</dbReference>
<name>A0AAE0TA77_9BIVA</name>
<feature type="region of interest" description="Disordered" evidence="1">
    <location>
        <begin position="1"/>
        <end position="37"/>
    </location>
</feature>
<reference evidence="2" key="2">
    <citation type="journal article" date="2021" name="Genome Biol. Evol.">
        <title>Developing a high-quality reference genome for a parasitic bivalve with doubly uniparental inheritance (Bivalvia: Unionida).</title>
        <authorList>
            <person name="Smith C.H."/>
        </authorList>
    </citation>
    <scope>NUCLEOTIDE SEQUENCE</scope>
    <source>
        <strain evidence="2">CHS0354</strain>
        <tissue evidence="2">Mantle</tissue>
    </source>
</reference>
<comment type="caution">
    <text evidence="2">The sequence shown here is derived from an EMBL/GenBank/DDBJ whole genome shotgun (WGS) entry which is preliminary data.</text>
</comment>
<dbReference type="AlphaFoldDB" id="A0AAE0TA77"/>
<sequence>MPGSEALQINENIAKDSSTPVNSGHLMSGSHPLQTSSDHVTMSNMAAAIASLTKTVDSLVNK</sequence>
<evidence type="ECO:0000313" key="3">
    <source>
        <dbReference type="Proteomes" id="UP001195483"/>
    </source>
</evidence>
<feature type="compositionally biased region" description="Polar residues" evidence="1">
    <location>
        <begin position="7"/>
        <end position="22"/>
    </location>
</feature>
<reference evidence="2" key="1">
    <citation type="journal article" date="2021" name="Genome Biol. Evol.">
        <title>A High-Quality Reference Genome for a Parasitic Bivalve with Doubly Uniparental Inheritance (Bivalvia: Unionida).</title>
        <authorList>
            <person name="Smith C.H."/>
        </authorList>
    </citation>
    <scope>NUCLEOTIDE SEQUENCE</scope>
    <source>
        <strain evidence="2">CHS0354</strain>
    </source>
</reference>
<protein>
    <submittedName>
        <fullName evidence="2">Uncharacterized protein</fullName>
    </submittedName>
</protein>
<gene>
    <name evidence="2" type="ORF">CHS0354_006398</name>
</gene>
<proteinExistence type="predicted"/>